<protein>
    <submittedName>
        <fullName evidence="2">TIM barrel protein</fullName>
    </submittedName>
</protein>
<reference evidence="2 3" key="1">
    <citation type="submission" date="2020-07" db="EMBL/GenBank/DDBJ databases">
        <title>The complete genome of Paracoccus pantotrophus ACCC 10489.</title>
        <authorList>
            <person name="Si Y."/>
        </authorList>
    </citation>
    <scope>NUCLEOTIDE SEQUENCE [LARGE SCALE GENOMIC DNA]</scope>
    <source>
        <strain evidence="2 3">ACCC10489</strain>
    </source>
</reference>
<dbReference type="InterPro" id="IPR013022">
    <property type="entry name" value="Xyl_isomerase-like_TIM-brl"/>
</dbReference>
<sequence length="273" mass="28919">MTHPLSLAFLTTFEAGPVEAVRIAAATGYQMVGLRILPAAPGAEPDYPLLTDDRLLAEVRAALHDTGIRVGDVEIVRLKPENDWDVFARFCARCEALGAKHVLVAGDDADLGRLTDSFARFCALAAPHGLTADLEFMPWTAVPDLTAALRIVEDAGRPNGGVLVDALHYDRSATTLAQIAALPRHRVNYVQLCDGAVPYDPSDEGLIRVARGERLFPGQGGIDLIGLARAIPEGVTVSVEVPHRALAAKVDALGRAAMAHAATMAILRAAGRA</sequence>
<accession>A0A7H9BS18</accession>
<dbReference type="SUPFAM" id="SSF51658">
    <property type="entry name" value="Xylose isomerase-like"/>
    <property type="match status" value="1"/>
</dbReference>
<dbReference type="Proteomes" id="UP000509322">
    <property type="component" value="Chromosome 1"/>
</dbReference>
<dbReference type="InterPro" id="IPR036237">
    <property type="entry name" value="Xyl_isomerase-like_sf"/>
</dbReference>
<proteinExistence type="predicted"/>
<dbReference type="InterPro" id="IPR050312">
    <property type="entry name" value="IolE/XylAMocC-like"/>
</dbReference>
<evidence type="ECO:0000259" key="1">
    <source>
        <dbReference type="Pfam" id="PF01261"/>
    </source>
</evidence>
<dbReference type="Pfam" id="PF01261">
    <property type="entry name" value="AP_endonuc_2"/>
    <property type="match status" value="1"/>
</dbReference>
<dbReference type="PANTHER" id="PTHR12110">
    <property type="entry name" value="HYDROXYPYRUVATE ISOMERASE"/>
    <property type="match status" value="1"/>
</dbReference>
<feature type="domain" description="Xylose isomerase-like TIM barrel" evidence="1">
    <location>
        <begin position="21"/>
        <end position="248"/>
    </location>
</feature>
<dbReference type="PANTHER" id="PTHR12110:SF48">
    <property type="entry name" value="BLL3656 PROTEIN"/>
    <property type="match status" value="1"/>
</dbReference>
<dbReference type="RefSeq" id="WP_024845228.1">
    <property type="nucleotide sequence ID" value="NZ_CP038206.1"/>
</dbReference>
<evidence type="ECO:0000313" key="3">
    <source>
        <dbReference type="Proteomes" id="UP000509322"/>
    </source>
</evidence>
<gene>
    <name evidence="2" type="ORF">HYQ43_05990</name>
</gene>
<dbReference type="Gene3D" id="3.20.20.150">
    <property type="entry name" value="Divalent-metal-dependent TIM barrel enzymes"/>
    <property type="match status" value="1"/>
</dbReference>
<organism evidence="2 3">
    <name type="scientific">Paracoccus pantotrophus</name>
    <name type="common">Thiosphaera pantotropha</name>
    <dbReference type="NCBI Taxonomy" id="82367"/>
    <lineage>
        <taxon>Bacteria</taxon>
        <taxon>Pseudomonadati</taxon>
        <taxon>Pseudomonadota</taxon>
        <taxon>Alphaproteobacteria</taxon>
        <taxon>Rhodobacterales</taxon>
        <taxon>Paracoccaceae</taxon>
        <taxon>Paracoccus</taxon>
    </lineage>
</organism>
<name>A0A7H9BS18_PARPN</name>
<dbReference type="EMBL" id="CP058689">
    <property type="protein sequence ID" value="QLH13809.1"/>
    <property type="molecule type" value="Genomic_DNA"/>
</dbReference>
<evidence type="ECO:0000313" key="2">
    <source>
        <dbReference type="EMBL" id="QLH13809.1"/>
    </source>
</evidence>
<dbReference type="AlphaFoldDB" id="A0A7H9BS18"/>